<proteinExistence type="predicted"/>
<gene>
    <name evidence="1" type="primary">SWPV1-169</name>
</gene>
<dbReference type="Pfam" id="PF19240">
    <property type="entry name" value="DUF5890"/>
    <property type="match status" value="1"/>
</dbReference>
<protein>
    <submittedName>
        <fullName evidence="1">SWPV1-169</fullName>
    </submittedName>
</protein>
<dbReference type="EMBL" id="KX857216">
    <property type="protein sequence ID" value="ARF02745.1"/>
    <property type="molecule type" value="Genomic_DNA"/>
</dbReference>
<evidence type="ECO:0000313" key="2">
    <source>
        <dbReference type="Proteomes" id="UP000315116"/>
    </source>
</evidence>
<sequence>MLLVLYYLNMRRAKSEDIDIMSFTVNEENDANSIFRMFHIRTEGKYAYDNSLYDYHIVYNVDGVEKKIIFEKNTESQLYKILKSYNYLYIVRITILPVIEKSCKRHRRRKHRH</sequence>
<reference evidence="1 2" key="1">
    <citation type="journal article" date="2017" name="BMC Genomics">
        <title>Genomic characterization of two novel pathogenic avipoxviruses isolated from pacific shearwaters (Ardenna spp.).</title>
        <authorList>
            <person name="Sarker S."/>
            <person name="Das S."/>
            <person name="Lavers J.L."/>
            <person name="Hutton I."/>
            <person name="Helbig K."/>
            <person name="Imbery J."/>
            <person name="Upton C."/>
            <person name="Raidal S.R."/>
        </authorList>
    </citation>
    <scope>NUCLEOTIDE SEQUENCE [LARGE SCALE GENOMIC DNA]</scope>
    <source>
        <strain evidence="1 2">SWPV-1</strain>
    </source>
</reference>
<organism evidence="1 2">
    <name type="scientific">Shearwaterpox virus</name>
    <dbReference type="NCBI Taxonomy" id="1974596"/>
    <lineage>
        <taxon>Viruses</taxon>
        <taxon>Varidnaviria</taxon>
        <taxon>Bamfordvirae</taxon>
        <taxon>Nucleocytoviricota</taxon>
        <taxon>Pokkesviricetes</taxon>
        <taxon>Chitovirales</taxon>
        <taxon>Poxviridae</taxon>
        <taxon>Chordopoxvirinae</taxon>
        <taxon>Avipoxvirus</taxon>
        <taxon>Avipoxvirus canarypox</taxon>
        <taxon>Canarypox virus</taxon>
    </lineage>
</organism>
<name>A0A1V0S7Z1_CNPV</name>
<evidence type="ECO:0000313" key="1">
    <source>
        <dbReference type="EMBL" id="ARF02745.1"/>
    </source>
</evidence>
<accession>A0A1V0S7Z1</accession>
<dbReference type="InterPro" id="IPR045408">
    <property type="entry name" value="DUF5890"/>
</dbReference>
<dbReference type="Proteomes" id="UP000315116">
    <property type="component" value="Segment"/>
</dbReference>